<organism evidence="2 3">
    <name type="scientific">Tahibacter aquaticus</name>
    <dbReference type="NCBI Taxonomy" id="520092"/>
    <lineage>
        <taxon>Bacteria</taxon>
        <taxon>Pseudomonadati</taxon>
        <taxon>Pseudomonadota</taxon>
        <taxon>Gammaproteobacteria</taxon>
        <taxon>Lysobacterales</taxon>
        <taxon>Rhodanobacteraceae</taxon>
        <taxon>Tahibacter</taxon>
    </lineage>
</organism>
<dbReference type="PANTHER" id="PTHR36195:SF4">
    <property type="entry name" value="DOMAIN PROTEIN, PUTATIVE (AFU_ORTHOLOGUE AFUA_5G01990)-RELATED"/>
    <property type="match status" value="1"/>
</dbReference>
<gene>
    <name evidence="2" type="ORF">DFR29_12121</name>
</gene>
<name>A0A4R6YM86_9GAMM</name>
<dbReference type="OrthoDB" id="336698at2"/>
<evidence type="ECO:0000313" key="2">
    <source>
        <dbReference type="EMBL" id="TDR38349.1"/>
    </source>
</evidence>
<sequence>MLTIASLLCARLSGGIAGIMTIGHCAAVAIPETSAQTPDASAYPTADATLGEVLFPNESSMAEQISLAIEDTIRRDYAPGSARRDAHPKAHGCVKAEFAVAASLPKSLVHGVFIPGTTYSAWIRFSNGNKDATRADIKGDARGMAIKLLDVPGKKLLDAVDQATTQDFILISHPVFFANDPNRYLSLIRDGSSGGVFATLRIPFDLGFRGLMIARKTASKTISNPLQTRYWSTVPYQLGVGDDRQAVKYSVRSCAATLDPIPKKPGNDYLRGALRASLETGDACMEFLVQPRTSPRMGVEDVMTEWDESDAPSYPVASIRIPRQTFDTPEQNAFCEALSFNPWHALPAHKPLGVMNRLRKVIYERISQVRHAMNAVGMRSAIPLESATALSTASPPQAIAVPPRHGRIRSP</sequence>
<evidence type="ECO:0000313" key="3">
    <source>
        <dbReference type="Proteomes" id="UP000295293"/>
    </source>
</evidence>
<dbReference type="PANTHER" id="PTHR36195">
    <property type="entry name" value="DOMAIN PROTEIN, PUTATIVE (AFU_ORTHOLOGUE AFUA_5G01990)-RELATED-RELATED"/>
    <property type="match status" value="1"/>
</dbReference>
<dbReference type="GO" id="GO:0020037">
    <property type="term" value="F:heme binding"/>
    <property type="evidence" value="ECO:0007669"/>
    <property type="project" value="InterPro"/>
</dbReference>
<dbReference type="Proteomes" id="UP000295293">
    <property type="component" value="Unassembled WGS sequence"/>
</dbReference>
<dbReference type="SUPFAM" id="SSF56634">
    <property type="entry name" value="Heme-dependent catalase-like"/>
    <property type="match status" value="1"/>
</dbReference>
<evidence type="ECO:0000256" key="1">
    <source>
        <dbReference type="SAM" id="MobiDB-lite"/>
    </source>
</evidence>
<dbReference type="InterPro" id="IPR020835">
    <property type="entry name" value="Catalase_sf"/>
</dbReference>
<comment type="caution">
    <text evidence="2">The sequence shown here is derived from an EMBL/GenBank/DDBJ whole genome shotgun (WGS) entry which is preliminary data.</text>
</comment>
<reference evidence="2 3" key="1">
    <citation type="submission" date="2019-03" db="EMBL/GenBank/DDBJ databases">
        <title>Genomic Encyclopedia of Type Strains, Phase IV (KMG-IV): sequencing the most valuable type-strain genomes for metagenomic binning, comparative biology and taxonomic classification.</title>
        <authorList>
            <person name="Goeker M."/>
        </authorList>
    </citation>
    <scope>NUCLEOTIDE SEQUENCE [LARGE SCALE GENOMIC DNA]</scope>
    <source>
        <strain evidence="2 3">DSM 21667</strain>
    </source>
</reference>
<accession>A0A4R6YM86</accession>
<dbReference type="RefSeq" id="WP_133821454.1">
    <property type="nucleotide sequence ID" value="NZ_SNZH01000021.1"/>
</dbReference>
<dbReference type="AlphaFoldDB" id="A0A4R6YM86"/>
<dbReference type="Gene3D" id="2.40.180.10">
    <property type="entry name" value="Catalase core domain"/>
    <property type="match status" value="1"/>
</dbReference>
<proteinExistence type="predicted"/>
<dbReference type="EMBL" id="SNZH01000021">
    <property type="protein sequence ID" value="TDR38349.1"/>
    <property type="molecule type" value="Genomic_DNA"/>
</dbReference>
<keyword evidence="3" id="KW-1185">Reference proteome</keyword>
<protein>
    <submittedName>
        <fullName evidence="2">Catalase</fullName>
    </submittedName>
</protein>
<dbReference type="CDD" id="cd08152">
    <property type="entry name" value="y4iL_like"/>
    <property type="match status" value="1"/>
</dbReference>
<feature type="region of interest" description="Disordered" evidence="1">
    <location>
        <begin position="388"/>
        <end position="411"/>
    </location>
</feature>